<dbReference type="InterPro" id="IPR051487">
    <property type="entry name" value="Ser/Thr_Proteases_Immune/Dev"/>
</dbReference>
<dbReference type="PROSITE" id="PS00134">
    <property type="entry name" value="TRYPSIN_HIS"/>
    <property type="match status" value="1"/>
</dbReference>
<dbReference type="PRINTS" id="PR00722">
    <property type="entry name" value="CHYMOTRYPSIN"/>
</dbReference>
<feature type="domain" description="Peptidase S1" evidence="5">
    <location>
        <begin position="28"/>
        <end position="272"/>
    </location>
</feature>
<dbReference type="InterPro" id="IPR018114">
    <property type="entry name" value="TRYPSIN_HIS"/>
</dbReference>
<feature type="chain" id="PRO_5020414506" description="Peptidase S1 domain-containing protein" evidence="4">
    <location>
        <begin position="17"/>
        <end position="278"/>
    </location>
</feature>
<comment type="similarity">
    <text evidence="2">Belongs to the peptidase S1 family. CLIP subfamily.</text>
</comment>
<dbReference type="STRING" id="34508.A0A4U5LPB7"/>
<evidence type="ECO:0000256" key="4">
    <source>
        <dbReference type="SAM" id="SignalP"/>
    </source>
</evidence>
<keyword evidence="3" id="KW-0720">Serine protease</keyword>
<dbReference type="InterPro" id="IPR033116">
    <property type="entry name" value="TRYPSIN_SER"/>
</dbReference>
<keyword evidence="3" id="KW-0645">Protease</keyword>
<keyword evidence="7" id="KW-1185">Reference proteome</keyword>
<feature type="signal peptide" evidence="4">
    <location>
        <begin position="1"/>
        <end position="16"/>
    </location>
</feature>
<keyword evidence="1" id="KW-1015">Disulfide bond</keyword>
<evidence type="ECO:0000313" key="7">
    <source>
        <dbReference type="Proteomes" id="UP000298663"/>
    </source>
</evidence>
<evidence type="ECO:0000259" key="5">
    <source>
        <dbReference type="PROSITE" id="PS50240"/>
    </source>
</evidence>
<dbReference type="Gene3D" id="2.40.10.10">
    <property type="entry name" value="Trypsin-like serine proteases"/>
    <property type="match status" value="1"/>
</dbReference>
<protein>
    <recommendedName>
        <fullName evidence="5">Peptidase S1 domain-containing protein</fullName>
    </recommendedName>
</protein>
<dbReference type="SUPFAM" id="SSF50494">
    <property type="entry name" value="Trypsin-like serine proteases"/>
    <property type="match status" value="1"/>
</dbReference>
<keyword evidence="3" id="KW-0378">Hydrolase</keyword>
<dbReference type="PANTHER" id="PTHR24256">
    <property type="entry name" value="TRYPTASE-RELATED"/>
    <property type="match status" value="1"/>
</dbReference>
<dbReference type="InterPro" id="IPR043504">
    <property type="entry name" value="Peptidase_S1_PA_chymotrypsin"/>
</dbReference>
<dbReference type="CDD" id="cd00190">
    <property type="entry name" value="Tryp_SPc"/>
    <property type="match status" value="1"/>
</dbReference>
<evidence type="ECO:0000256" key="2">
    <source>
        <dbReference type="ARBA" id="ARBA00024195"/>
    </source>
</evidence>
<dbReference type="SMART" id="SM00020">
    <property type="entry name" value="Tryp_SPc"/>
    <property type="match status" value="1"/>
</dbReference>
<name>A0A4U5LPB7_STECR</name>
<sequence length="278" mass="30735">MKTFLLLLFALPCFLGFPISPDGPDELILGGMKASLGQFPHFALLRIYVNDGQMYYDCGGTLLNSQYVLTAAHCVYATNDNGTSQAMFAVINQDSTWNDKITKSPIVGLKFTKNHPGVNKNYYDDIAVLKLARPVKYTKNIQPIKIRRNDDDLVKTGRYAVVSGFGALCGDNSCKQSPDLLFVNVPIADHAYCVNRFHPTYFNNRQICYGAKNRGTGPGDSGSPIVAYDYSLRQKVLIGIVSAGKARHEKGVDPDVAVRASYFCEFIEQATEKTFKCT</sequence>
<reference evidence="6 7" key="1">
    <citation type="journal article" date="2015" name="Genome Biol.">
        <title>Comparative genomics of Steinernema reveals deeply conserved gene regulatory networks.</title>
        <authorList>
            <person name="Dillman A.R."/>
            <person name="Macchietto M."/>
            <person name="Porter C.F."/>
            <person name="Rogers A."/>
            <person name="Williams B."/>
            <person name="Antoshechkin I."/>
            <person name="Lee M.M."/>
            <person name="Goodwin Z."/>
            <person name="Lu X."/>
            <person name="Lewis E.E."/>
            <person name="Goodrich-Blair H."/>
            <person name="Stock S.P."/>
            <person name="Adams B.J."/>
            <person name="Sternberg P.W."/>
            <person name="Mortazavi A."/>
        </authorList>
    </citation>
    <scope>NUCLEOTIDE SEQUENCE [LARGE SCALE GENOMIC DNA]</scope>
    <source>
        <strain evidence="6 7">ALL</strain>
    </source>
</reference>
<dbReference type="InterPro" id="IPR009003">
    <property type="entry name" value="Peptidase_S1_PA"/>
</dbReference>
<dbReference type="OrthoDB" id="5912168at2759"/>
<dbReference type="Proteomes" id="UP000298663">
    <property type="component" value="Unassembled WGS sequence"/>
</dbReference>
<dbReference type="AlphaFoldDB" id="A0A4U5LPB7"/>
<dbReference type="InterPro" id="IPR001254">
    <property type="entry name" value="Trypsin_dom"/>
</dbReference>
<proteinExistence type="inferred from homology"/>
<dbReference type="InterPro" id="IPR001314">
    <property type="entry name" value="Peptidase_S1A"/>
</dbReference>
<dbReference type="EMBL" id="AZBU02000014">
    <property type="protein sequence ID" value="TKR57762.1"/>
    <property type="molecule type" value="Genomic_DNA"/>
</dbReference>
<reference evidence="6 7" key="2">
    <citation type="journal article" date="2019" name="G3 (Bethesda)">
        <title>Hybrid Assembly of the Genome of the Entomopathogenic Nematode Steinernema carpocapsae Identifies the X-Chromosome.</title>
        <authorList>
            <person name="Serra L."/>
            <person name="Macchietto M."/>
            <person name="Macias-Munoz A."/>
            <person name="McGill C.J."/>
            <person name="Rodriguez I.M."/>
            <person name="Rodriguez B."/>
            <person name="Murad R."/>
            <person name="Mortazavi A."/>
        </authorList>
    </citation>
    <scope>NUCLEOTIDE SEQUENCE [LARGE SCALE GENOMIC DNA]</scope>
    <source>
        <strain evidence="6 7">ALL</strain>
    </source>
</reference>
<accession>A0A4U5LPB7</accession>
<dbReference type="GO" id="GO:0004252">
    <property type="term" value="F:serine-type endopeptidase activity"/>
    <property type="evidence" value="ECO:0007669"/>
    <property type="project" value="InterPro"/>
</dbReference>
<comment type="caution">
    <text evidence="6">The sequence shown here is derived from an EMBL/GenBank/DDBJ whole genome shotgun (WGS) entry which is preliminary data.</text>
</comment>
<keyword evidence="4" id="KW-0732">Signal</keyword>
<evidence type="ECO:0000313" key="6">
    <source>
        <dbReference type="EMBL" id="TKR57762.1"/>
    </source>
</evidence>
<organism evidence="6 7">
    <name type="scientific">Steinernema carpocapsae</name>
    <name type="common">Entomopathogenic nematode</name>
    <dbReference type="NCBI Taxonomy" id="34508"/>
    <lineage>
        <taxon>Eukaryota</taxon>
        <taxon>Metazoa</taxon>
        <taxon>Ecdysozoa</taxon>
        <taxon>Nematoda</taxon>
        <taxon>Chromadorea</taxon>
        <taxon>Rhabditida</taxon>
        <taxon>Tylenchina</taxon>
        <taxon>Panagrolaimomorpha</taxon>
        <taxon>Strongyloidoidea</taxon>
        <taxon>Steinernematidae</taxon>
        <taxon>Steinernema</taxon>
    </lineage>
</organism>
<dbReference type="PROSITE" id="PS50240">
    <property type="entry name" value="TRYPSIN_DOM"/>
    <property type="match status" value="1"/>
</dbReference>
<dbReference type="GO" id="GO:0006508">
    <property type="term" value="P:proteolysis"/>
    <property type="evidence" value="ECO:0007669"/>
    <property type="project" value="UniProtKB-KW"/>
</dbReference>
<dbReference type="PROSITE" id="PS00135">
    <property type="entry name" value="TRYPSIN_SER"/>
    <property type="match status" value="1"/>
</dbReference>
<dbReference type="FunFam" id="2.40.10.10:FF:000068">
    <property type="entry name" value="transmembrane protease serine 2"/>
    <property type="match status" value="1"/>
</dbReference>
<evidence type="ECO:0000256" key="3">
    <source>
        <dbReference type="RuleBase" id="RU363034"/>
    </source>
</evidence>
<evidence type="ECO:0000256" key="1">
    <source>
        <dbReference type="ARBA" id="ARBA00023157"/>
    </source>
</evidence>
<dbReference type="Pfam" id="PF00089">
    <property type="entry name" value="Trypsin"/>
    <property type="match status" value="1"/>
</dbReference>
<gene>
    <name evidence="6" type="ORF">L596_030419</name>
</gene>